<keyword evidence="9" id="KW-1185">Reference proteome</keyword>
<feature type="transmembrane region" description="Helical" evidence="6">
    <location>
        <begin position="52"/>
        <end position="75"/>
    </location>
</feature>
<keyword evidence="3 6" id="KW-0812">Transmembrane</keyword>
<feature type="transmembrane region" description="Helical" evidence="6">
    <location>
        <begin position="304"/>
        <end position="321"/>
    </location>
</feature>
<dbReference type="GO" id="GO:0005886">
    <property type="term" value="C:plasma membrane"/>
    <property type="evidence" value="ECO:0007669"/>
    <property type="project" value="UniProtKB-SubCell"/>
</dbReference>
<evidence type="ECO:0000256" key="4">
    <source>
        <dbReference type="ARBA" id="ARBA00022989"/>
    </source>
</evidence>
<feature type="domain" description="ABC3 transporter permease C-terminal" evidence="7">
    <location>
        <begin position="55"/>
        <end position="162"/>
    </location>
</feature>
<gene>
    <name evidence="8" type="ORF">CP373A1_15440</name>
</gene>
<evidence type="ECO:0000256" key="2">
    <source>
        <dbReference type="ARBA" id="ARBA00022475"/>
    </source>
</evidence>
<accession>A0A174IFC0</accession>
<evidence type="ECO:0000313" key="8">
    <source>
        <dbReference type="EMBL" id="OBY09493.1"/>
    </source>
</evidence>
<dbReference type="PANTHER" id="PTHR46795:SF3">
    <property type="entry name" value="ABC TRANSPORTER PERMEASE"/>
    <property type="match status" value="1"/>
</dbReference>
<dbReference type="InterPro" id="IPR052536">
    <property type="entry name" value="ABC-4_Integral_Memb_Prot"/>
</dbReference>
<feature type="transmembrane region" description="Helical" evidence="6">
    <location>
        <begin position="146"/>
        <end position="165"/>
    </location>
</feature>
<feature type="transmembrane region" description="Helical" evidence="6">
    <location>
        <begin position="96"/>
        <end position="126"/>
    </location>
</feature>
<dbReference type="PANTHER" id="PTHR46795">
    <property type="entry name" value="ABC TRANSPORTER PERMEASE-RELATED-RELATED"/>
    <property type="match status" value="1"/>
</dbReference>
<dbReference type="RefSeq" id="WP_055255064.1">
    <property type="nucleotide sequence ID" value="NZ_CABJAZ010000003.1"/>
</dbReference>
<dbReference type="eggNOG" id="COG0577">
    <property type="taxonomic scope" value="Bacteria"/>
</dbReference>
<feature type="transmembrane region" description="Helical" evidence="6">
    <location>
        <begin position="333"/>
        <end position="356"/>
    </location>
</feature>
<reference evidence="8 9" key="1">
    <citation type="submission" date="2016-06" db="EMBL/GenBank/DDBJ databases">
        <authorList>
            <person name="Kjaerup R.B."/>
            <person name="Dalgaard T.S."/>
            <person name="Juul-Madsen H.R."/>
        </authorList>
    </citation>
    <scope>NUCLEOTIDE SEQUENCE [LARGE SCALE GENOMIC DNA]</scope>
    <source>
        <strain evidence="8 9">373-A1</strain>
    </source>
</reference>
<protein>
    <recommendedName>
        <fullName evidence="7">ABC3 transporter permease C-terminal domain-containing protein</fullName>
    </recommendedName>
</protein>
<dbReference type="InterPro" id="IPR003838">
    <property type="entry name" value="ABC3_permease_C"/>
</dbReference>
<feature type="transmembrane region" description="Helical" evidence="6">
    <location>
        <begin position="226"/>
        <end position="246"/>
    </location>
</feature>
<dbReference type="Proteomes" id="UP000092714">
    <property type="component" value="Unassembled WGS sequence"/>
</dbReference>
<dbReference type="OrthoDB" id="1652557at2"/>
<keyword evidence="5 6" id="KW-0472">Membrane</keyword>
<sequence length="452" mass="51472">MGCIKFSLRMLFKSIKQCIFYIVSMVFAIMVIFNIFNLLYNNDFVSKDHYGTFSLLTVIILLVSLFLIAFANMYFISGKAKELSIAILSGRSVYNVGTILTIQNMIICIIGIALGLLAGVGIMPLINTIVYKSAGLEVNPYAFSSLGFLLTSLIIIIQFVFMILVDMGYAYRKEIIDLIKEESNTIDIPITRTKDLEESIKLAGGFSGWYGFPKKKDNEKRKRRKNYIFTFIYILPMLALLLPINIDNKSQIVITTSFLSMIGILYILKDFIPEKVRNIKEEKYLYKEIQLQSLSNLLYSLRKVKFLIIVSIISSVILINFMADKDLMEYEKIITLITFVITVSIMALATNYKVFIEGVNRKRIFKQLFLIGYTGDKIKRIVDEEVIFLYGLLLIIPIPQILGVLICNMLSGGIGVFFGILIILIYFGVFVLSGLISIWGYKNIIFKAIREV</sequence>
<evidence type="ECO:0000313" key="9">
    <source>
        <dbReference type="Proteomes" id="UP000092714"/>
    </source>
</evidence>
<evidence type="ECO:0000256" key="5">
    <source>
        <dbReference type="ARBA" id="ARBA00023136"/>
    </source>
</evidence>
<feature type="transmembrane region" description="Helical" evidence="6">
    <location>
        <begin position="417"/>
        <end position="441"/>
    </location>
</feature>
<name>A0A174IFC0_9CLOT</name>
<dbReference type="EMBL" id="MAPZ01000031">
    <property type="protein sequence ID" value="OBY09493.1"/>
    <property type="molecule type" value="Genomic_DNA"/>
</dbReference>
<organism evidence="8 9">
    <name type="scientific">Clostridium paraputrificum</name>
    <dbReference type="NCBI Taxonomy" id="29363"/>
    <lineage>
        <taxon>Bacteria</taxon>
        <taxon>Bacillati</taxon>
        <taxon>Bacillota</taxon>
        <taxon>Clostridia</taxon>
        <taxon>Eubacteriales</taxon>
        <taxon>Clostridiaceae</taxon>
        <taxon>Clostridium</taxon>
    </lineage>
</organism>
<feature type="transmembrane region" description="Helical" evidence="6">
    <location>
        <begin position="18"/>
        <end position="40"/>
    </location>
</feature>
<feature type="transmembrane region" description="Helical" evidence="6">
    <location>
        <begin position="252"/>
        <end position="268"/>
    </location>
</feature>
<comment type="subcellular location">
    <subcellularLocation>
        <location evidence="1">Cell membrane</location>
        <topology evidence="1">Multi-pass membrane protein</topology>
    </subcellularLocation>
</comment>
<feature type="transmembrane region" description="Helical" evidence="6">
    <location>
        <begin position="387"/>
        <end position="411"/>
    </location>
</feature>
<keyword evidence="2" id="KW-1003">Cell membrane</keyword>
<evidence type="ECO:0000256" key="6">
    <source>
        <dbReference type="SAM" id="Phobius"/>
    </source>
</evidence>
<evidence type="ECO:0000256" key="3">
    <source>
        <dbReference type="ARBA" id="ARBA00022692"/>
    </source>
</evidence>
<comment type="caution">
    <text evidence="8">The sequence shown here is derived from an EMBL/GenBank/DDBJ whole genome shotgun (WGS) entry which is preliminary data.</text>
</comment>
<dbReference type="Pfam" id="PF02687">
    <property type="entry name" value="FtsX"/>
    <property type="match status" value="1"/>
</dbReference>
<evidence type="ECO:0000256" key="1">
    <source>
        <dbReference type="ARBA" id="ARBA00004651"/>
    </source>
</evidence>
<evidence type="ECO:0000259" key="7">
    <source>
        <dbReference type="Pfam" id="PF02687"/>
    </source>
</evidence>
<proteinExistence type="predicted"/>
<keyword evidence="4 6" id="KW-1133">Transmembrane helix</keyword>
<dbReference type="AlphaFoldDB" id="A0A174IFC0"/>